<protein>
    <submittedName>
        <fullName evidence="2">Uncharacterized protein</fullName>
    </submittedName>
</protein>
<gene>
    <name evidence="2" type="ORF">GGX14DRAFT_700561</name>
</gene>
<accession>A0AAD6V009</accession>
<dbReference type="Proteomes" id="UP001219525">
    <property type="component" value="Unassembled WGS sequence"/>
</dbReference>
<reference evidence="2" key="1">
    <citation type="submission" date="2023-03" db="EMBL/GenBank/DDBJ databases">
        <title>Massive genome expansion in bonnet fungi (Mycena s.s.) driven by repeated elements and novel gene families across ecological guilds.</title>
        <authorList>
            <consortium name="Lawrence Berkeley National Laboratory"/>
            <person name="Harder C.B."/>
            <person name="Miyauchi S."/>
            <person name="Viragh M."/>
            <person name="Kuo A."/>
            <person name="Thoen E."/>
            <person name="Andreopoulos B."/>
            <person name="Lu D."/>
            <person name="Skrede I."/>
            <person name="Drula E."/>
            <person name="Henrissat B."/>
            <person name="Morin E."/>
            <person name="Kohler A."/>
            <person name="Barry K."/>
            <person name="LaButti K."/>
            <person name="Morin E."/>
            <person name="Salamov A."/>
            <person name="Lipzen A."/>
            <person name="Mereny Z."/>
            <person name="Hegedus B."/>
            <person name="Baldrian P."/>
            <person name="Stursova M."/>
            <person name="Weitz H."/>
            <person name="Taylor A."/>
            <person name="Grigoriev I.V."/>
            <person name="Nagy L.G."/>
            <person name="Martin F."/>
            <person name="Kauserud H."/>
        </authorList>
    </citation>
    <scope>NUCLEOTIDE SEQUENCE</scope>
    <source>
        <strain evidence="2">9144</strain>
    </source>
</reference>
<feature type="region of interest" description="Disordered" evidence="1">
    <location>
        <begin position="1"/>
        <end position="25"/>
    </location>
</feature>
<dbReference type="AlphaFoldDB" id="A0AAD6V009"/>
<proteinExistence type="predicted"/>
<evidence type="ECO:0000256" key="1">
    <source>
        <dbReference type="SAM" id="MobiDB-lite"/>
    </source>
</evidence>
<evidence type="ECO:0000313" key="2">
    <source>
        <dbReference type="EMBL" id="KAJ7196365.1"/>
    </source>
</evidence>
<feature type="compositionally biased region" description="Basic and acidic residues" evidence="1">
    <location>
        <begin position="16"/>
        <end position="25"/>
    </location>
</feature>
<dbReference type="EMBL" id="JARJCW010000084">
    <property type="protein sequence ID" value="KAJ7196365.1"/>
    <property type="molecule type" value="Genomic_DNA"/>
</dbReference>
<organism evidence="2 3">
    <name type="scientific">Mycena pura</name>
    <dbReference type="NCBI Taxonomy" id="153505"/>
    <lineage>
        <taxon>Eukaryota</taxon>
        <taxon>Fungi</taxon>
        <taxon>Dikarya</taxon>
        <taxon>Basidiomycota</taxon>
        <taxon>Agaricomycotina</taxon>
        <taxon>Agaricomycetes</taxon>
        <taxon>Agaricomycetidae</taxon>
        <taxon>Agaricales</taxon>
        <taxon>Marasmiineae</taxon>
        <taxon>Mycenaceae</taxon>
        <taxon>Mycena</taxon>
    </lineage>
</organism>
<comment type="caution">
    <text evidence="2">The sequence shown here is derived from an EMBL/GenBank/DDBJ whole genome shotgun (WGS) entry which is preliminary data.</text>
</comment>
<name>A0AAD6V009_9AGAR</name>
<feature type="non-terminal residue" evidence="2">
    <location>
        <position position="124"/>
    </location>
</feature>
<sequence length="124" mass="13230">MRRTSHNTAAWADTRALSRPDRHPKEAMPCPCSLMLTVHDGVRPGTCAPAPQRTHQHPAPACTPVPAHARPPARAHAHVGQLAHAHGGQRMARLSAHACGGQDADRVPMQVRTAECARTVDSAP</sequence>
<feature type="region of interest" description="Disordered" evidence="1">
    <location>
        <begin position="46"/>
        <end position="73"/>
    </location>
</feature>
<keyword evidence="3" id="KW-1185">Reference proteome</keyword>
<evidence type="ECO:0000313" key="3">
    <source>
        <dbReference type="Proteomes" id="UP001219525"/>
    </source>
</evidence>